<comment type="caution">
    <text evidence="3">The sequence shown here is derived from an EMBL/GenBank/DDBJ whole genome shotgun (WGS) entry which is preliminary data.</text>
</comment>
<sequence length="291" mass="33414">MIVLSGDQMDALMTDLRLYVPKSLQVLAMLNNQRNEHRKLPGTEFVVDAYPDYSVCMSRPISTSPIFPWGAFQGVVIFCKNAEKLRAVLDQEDFLDWSLKIKFFAVSKLDVFPVVVEKCRRKLDAQTIARPDSIAHVFLLHPSYLEKTELPRGYRLGVLSPHHAEQVNEEWKYGNERTLEYVRYLISNGFPTSAVFTDEDELVAYILHHADGCMFNGFVRSNHRRKGLYQVVNHDLTEKVVALGQPAAWVYVMDSNQPSQNSYRKLGAKLVDPEVFCVDWIEYTPHKLMGK</sequence>
<dbReference type="InterPro" id="IPR013653">
    <property type="entry name" value="GCN5-like_dom"/>
</dbReference>
<dbReference type="GO" id="GO:0005739">
    <property type="term" value="C:mitochondrion"/>
    <property type="evidence" value="ECO:0007669"/>
    <property type="project" value="InterPro"/>
</dbReference>
<name>A0A1D1V470_RAMVA</name>
<accession>A0A1D1V470</accession>
<dbReference type="Gene3D" id="3.40.630.30">
    <property type="match status" value="1"/>
</dbReference>
<dbReference type="PROSITE" id="PS51186">
    <property type="entry name" value="GNAT"/>
    <property type="match status" value="1"/>
</dbReference>
<gene>
    <name evidence="3" type="primary">RvY_07945-1</name>
    <name evidence="3" type="synonym">RvY_07945.1</name>
    <name evidence="3" type="ORF">RvY_07945</name>
</gene>
<dbReference type="InterPro" id="IPR010313">
    <property type="entry name" value="Glycine_N-acyltransferase"/>
</dbReference>
<evidence type="ECO:0000259" key="2">
    <source>
        <dbReference type="PROSITE" id="PS51186"/>
    </source>
</evidence>
<dbReference type="EC" id="2.3.1.-" evidence="1"/>
<dbReference type="InterPro" id="IPR000182">
    <property type="entry name" value="GNAT_dom"/>
</dbReference>
<evidence type="ECO:0000313" key="4">
    <source>
        <dbReference type="Proteomes" id="UP000186922"/>
    </source>
</evidence>
<dbReference type="InterPro" id="IPR015938">
    <property type="entry name" value="Glycine_N-acyltransferase_N"/>
</dbReference>
<keyword evidence="1" id="KW-0808">Transferase</keyword>
<dbReference type="SUPFAM" id="SSF55729">
    <property type="entry name" value="Acyl-CoA N-acyltransferases (Nat)"/>
    <property type="match status" value="1"/>
</dbReference>
<dbReference type="PANTHER" id="PTHR15298">
    <property type="entry name" value="L-COA N-ACYLTRANSFERASE-RELATED"/>
    <property type="match status" value="1"/>
</dbReference>
<dbReference type="PANTHER" id="PTHR15298:SF1">
    <property type="entry name" value="GLYCINE N-ACYLTRANSFERASE-LIKE PROTEIN"/>
    <property type="match status" value="1"/>
</dbReference>
<dbReference type="OrthoDB" id="61870at2759"/>
<dbReference type="Pfam" id="PF08445">
    <property type="entry name" value="FR47"/>
    <property type="match status" value="1"/>
</dbReference>
<reference evidence="3 4" key="1">
    <citation type="journal article" date="2016" name="Nat. Commun.">
        <title>Extremotolerant tardigrade genome and improved radiotolerance of human cultured cells by tardigrade-unique protein.</title>
        <authorList>
            <person name="Hashimoto T."/>
            <person name="Horikawa D.D."/>
            <person name="Saito Y."/>
            <person name="Kuwahara H."/>
            <person name="Kozuka-Hata H."/>
            <person name="Shin-I T."/>
            <person name="Minakuchi Y."/>
            <person name="Ohishi K."/>
            <person name="Motoyama A."/>
            <person name="Aizu T."/>
            <person name="Enomoto A."/>
            <person name="Kondo K."/>
            <person name="Tanaka S."/>
            <person name="Hara Y."/>
            <person name="Koshikawa S."/>
            <person name="Sagara H."/>
            <person name="Miura T."/>
            <person name="Yokobori S."/>
            <person name="Miyagawa K."/>
            <person name="Suzuki Y."/>
            <person name="Kubo T."/>
            <person name="Oyama M."/>
            <person name="Kohara Y."/>
            <person name="Fujiyama A."/>
            <person name="Arakawa K."/>
            <person name="Katayama T."/>
            <person name="Toyoda A."/>
            <person name="Kunieda T."/>
        </authorList>
    </citation>
    <scope>NUCLEOTIDE SEQUENCE [LARGE SCALE GENOMIC DNA]</scope>
    <source>
        <strain evidence="3 4">YOKOZUNA-1</strain>
    </source>
</reference>
<comment type="similarity">
    <text evidence="1">Belongs to the glycine N-acyltransferase family.</text>
</comment>
<feature type="domain" description="N-acetyltransferase" evidence="2">
    <location>
        <begin position="154"/>
        <end position="291"/>
    </location>
</feature>
<dbReference type="InterPro" id="IPR016181">
    <property type="entry name" value="Acyl_CoA_acyltransferase"/>
</dbReference>
<evidence type="ECO:0000256" key="1">
    <source>
        <dbReference type="RuleBase" id="RU368002"/>
    </source>
</evidence>
<dbReference type="EMBL" id="BDGG01000003">
    <property type="protein sequence ID" value="GAU96511.1"/>
    <property type="molecule type" value="Genomic_DNA"/>
</dbReference>
<evidence type="ECO:0000313" key="3">
    <source>
        <dbReference type="EMBL" id="GAU96511.1"/>
    </source>
</evidence>
<organism evidence="3 4">
    <name type="scientific">Ramazzottius varieornatus</name>
    <name type="common">Water bear</name>
    <name type="synonym">Tardigrade</name>
    <dbReference type="NCBI Taxonomy" id="947166"/>
    <lineage>
        <taxon>Eukaryota</taxon>
        <taxon>Metazoa</taxon>
        <taxon>Ecdysozoa</taxon>
        <taxon>Tardigrada</taxon>
        <taxon>Eutardigrada</taxon>
        <taxon>Parachela</taxon>
        <taxon>Hypsibioidea</taxon>
        <taxon>Ramazzottiidae</taxon>
        <taxon>Ramazzottius</taxon>
    </lineage>
</organism>
<keyword evidence="4" id="KW-1185">Reference proteome</keyword>
<keyword evidence="1" id="KW-0012">Acyltransferase</keyword>
<dbReference type="Proteomes" id="UP000186922">
    <property type="component" value="Unassembled WGS sequence"/>
</dbReference>
<proteinExistence type="inferred from homology"/>
<dbReference type="AlphaFoldDB" id="A0A1D1V470"/>
<dbReference type="Pfam" id="PF06021">
    <property type="entry name" value="Gly_acyl_tr_N"/>
    <property type="match status" value="1"/>
</dbReference>
<protein>
    <recommendedName>
        <fullName evidence="1">Glycine N-acyltransferase-like protein</fullName>
        <ecNumber evidence="1">2.3.1.-</ecNumber>
    </recommendedName>
</protein>
<dbReference type="GO" id="GO:0047961">
    <property type="term" value="F:glycine N-acyltransferase activity"/>
    <property type="evidence" value="ECO:0007669"/>
    <property type="project" value="InterPro"/>
</dbReference>